<protein>
    <submittedName>
        <fullName evidence="2">Polysaccharide pyruvyl transferase CsaB</fullName>
    </submittedName>
</protein>
<keyword evidence="2" id="KW-0808">Transferase</keyword>
<dbReference type="PANTHER" id="PTHR36836">
    <property type="entry name" value="COLANIC ACID BIOSYNTHESIS PROTEIN WCAK"/>
    <property type="match status" value="1"/>
</dbReference>
<proteinExistence type="predicted"/>
<dbReference type="InterPro" id="IPR019896">
    <property type="entry name" value="Polysacch_pyruvyl_Trfase_CsaB"/>
</dbReference>
<name>A0ABR8W8K5_9BACL</name>
<reference evidence="2 3" key="1">
    <citation type="submission" date="2020-08" db="EMBL/GenBank/DDBJ databases">
        <title>A Genomic Blueprint of the Chicken Gut Microbiome.</title>
        <authorList>
            <person name="Gilroy R."/>
            <person name="Ravi A."/>
            <person name="Getino M."/>
            <person name="Pursley I."/>
            <person name="Horton D.L."/>
            <person name="Alikhan N.-F."/>
            <person name="Baker D."/>
            <person name="Gharbi K."/>
            <person name="Hall N."/>
            <person name="Watson M."/>
            <person name="Adriaenssens E.M."/>
            <person name="Foster-Nyarko E."/>
            <person name="Jarju S."/>
            <person name="Secka A."/>
            <person name="Antonio M."/>
            <person name="Oren A."/>
            <person name="Chaudhuri R."/>
            <person name="La Ragione R.M."/>
            <person name="Hildebrand F."/>
            <person name="Pallen M.J."/>
        </authorList>
    </citation>
    <scope>NUCLEOTIDE SEQUENCE [LARGE SCALE GENOMIC DNA]</scope>
    <source>
        <strain evidence="2 3">Sa1BUA13</strain>
    </source>
</reference>
<sequence>MRIVLSGYYGFDNVGDEAILYAIIHSLKEYYPRIEIIVLSNKPEKTAETYRVKAVNRWSLKDIRAAIKSSDGLISGGGSLLQDETGRKSIPYYAGVMKIAQQLKKPVFVYAQGMGPISSRLNQMIVKHVLNSVKLLTVRDEQSQQLLEKIGVTADIRLVPDPVMGLEADNFESIWLRQQNFGNKVISVSVRDWNNEAYAFGEIAKGLDELVNKGYNVVFVPMHGKHDFKTSQQVQGLMKTKAHIAPYDSTIQEKMAIIKESDVLFGMRLHALIFAAVSYTPFVALSYDPKIDSFANIVSQPVLGHVEAKDWNHTDLVQAIERIFTNYPDELQKITQAAAPLQKSANQTARTVLDAIEAPIASAAPLAYTEKTKVKNR</sequence>
<dbReference type="GO" id="GO:0016740">
    <property type="term" value="F:transferase activity"/>
    <property type="evidence" value="ECO:0007669"/>
    <property type="project" value="UniProtKB-KW"/>
</dbReference>
<organism evidence="2 3">
    <name type="scientific">Planococcus wigleyi</name>
    <dbReference type="NCBI Taxonomy" id="2762216"/>
    <lineage>
        <taxon>Bacteria</taxon>
        <taxon>Bacillati</taxon>
        <taxon>Bacillota</taxon>
        <taxon>Bacilli</taxon>
        <taxon>Bacillales</taxon>
        <taxon>Caryophanaceae</taxon>
        <taxon>Planococcus</taxon>
    </lineage>
</organism>
<keyword evidence="3" id="KW-1185">Reference proteome</keyword>
<dbReference type="SUPFAM" id="SSF53756">
    <property type="entry name" value="UDP-Glycosyltransferase/glycogen phosphorylase"/>
    <property type="match status" value="1"/>
</dbReference>
<dbReference type="InterPro" id="IPR007345">
    <property type="entry name" value="Polysacch_pyruvyl_Trfase"/>
</dbReference>
<dbReference type="EMBL" id="JACSPU010000001">
    <property type="protein sequence ID" value="MBD8013340.1"/>
    <property type="molecule type" value="Genomic_DNA"/>
</dbReference>
<accession>A0ABR8W8K5</accession>
<dbReference type="NCBIfam" id="TIGR03609">
    <property type="entry name" value="S_layer_CsaB"/>
    <property type="match status" value="1"/>
</dbReference>
<comment type="caution">
    <text evidence="2">The sequence shown here is derived from an EMBL/GenBank/DDBJ whole genome shotgun (WGS) entry which is preliminary data.</text>
</comment>
<dbReference type="Proteomes" id="UP000658980">
    <property type="component" value="Unassembled WGS sequence"/>
</dbReference>
<dbReference type="RefSeq" id="WP_191713593.1">
    <property type="nucleotide sequence ID" value="NZ_JACSPU010000001.1"/>
</dbReference>
<feature type="domain" description="Polysaccharide pyruvyl transferase" evidence="1">
    <location>
        <begin position="13"/>
        <end position="289"/>
    </location>
</feature>
<dbReference type="Pfam" id="PF04230">
    <property type="entry name" value="PS_pyruv_trans"/>
    <property type="match status" value="1"/>
</dbReference>
<evidence type="ECO:0000313" key="3">
    <source>
        <dbReference type="Proteomes" id="UP000658980"/>
    </source>
</evidence>
<gene>
    <name evidence="2" type="primary">csaB</name>
    <name evidence="2" type="ORF">H9630_00805</name>
</gene>
<evidence type="ECO:0000313" key="2">
    <source>
        <dbReference type="EMBL" id="MBD8013340.1"/>
    </source>
</evidence>
<evidence type="ECO:0000259" key="1">
    <source>
        <dbReference type="Pfam" id="PF04230"/>
    </source>
</evidence>
<dbReference type="PANTHER" id="PTHR36836:SF1">
    <property type="entry name" value="COLANIC ACID BIOSYNTHESIS PROTEIN WCAK"/>
    <property type="match status" value="1"/>
</dbReference>